<feature type="region of interest" description="Disordered" evidence="1">
    <location>
        <begin position="294"/>
        <end position="346"/>
    </location>
</feature>
<feature type="chain" id="PRO_5043362828" description="Protein kinase domain-containing protein" evidence="2">
    <location>
        <begin position="34"/>
        <end position="1194"/>
    </location>
</feature>
<keyword evidence="2" id="KW-0732">Signal</keyword>
<dbReference type="Pfam" id="PF06293">
    <property type="entry name" value="Kdo"/>
    <property type="match status" value="1"/>
</dbReference>
<evidence type="ECO:0000256" key="1">
    <source>
        <dbReference type="SAM" id="MobiDB-lite"/>
    </source>
</evidence>
<feature type="domain" description="Protein kinase" evidence="3">
    <location>
        <begin position="458"/>
        <end position="817"/>
    </location>
</feature>
<dbReference type="InterPro" id="IPR011009">
    <property type="entry name" value="Kinase-like_dom_sf"/>
</dbReference>
<dbReference type="InterPro" id="IPR000719">
    <property type="entry name" value="Prot_kinase_dom"/>
</dbReference>
<dbReference type="Gene3D" id="1.10.510.10">
    <property type="entry name" value="Transferase(Phosphotransferase) domain 1"/>
    <property type="match status" value="1"/>
</dbReference>
<evidence type="ECO:0000313" key="4">
    <source>
        <dbReference type="EMBL" id="KAK9830962.1"/>
    </source>
</evidence>
<evidence type="ECO:0000313" key="5">
    <source>
        <dbReference type="Proteomes" id="UP001445335"/>
    </source>
</evidence>
<dbReference type="Proteomes" id="UP001445335">
    <property type="component" value="Unassembled WGS sequence"/>
</dbReference>
<dbReference type="EMBL" id="JALJOU010000048">
    <property type="protein sequence ID" value="KAK9830962.1"/>
    <property type="molecule type" value="Genomic_DNA"/>
</dbReference>
<evidence type="ECO:0000259" key="3">
    <source>
        <dbReference type="PROSITE" id="PS50011"/>
    </source>
</evidence>
<gene>
    <name evidence="4" type="ORF">WJX81_003209</name>
</gene>
<dbReference type="GO" id="GO:0005524">
    <property type="term" value="F:ATP binding"/>
    <property type="evidence" value="ECO:0007669"/>
    <property type="project" value="InterPro"/>
</dbReference>
<reference evidence="4 5" key="1">
    <citation type="journal article" date="2024" name="Nat. Commun.">
        <title>Phylogenomics reveals the evolutionary origins of lichenization in chlorophyte algae.</title>
        <authorList>
            <person name="Puginier C."/>
            <person name="Libourel C."/>
            <person name="Otte J."/>
            <person name="Skaloud P."/>
            <person name="Haon M."/>
            <person name="Grisel S."/>
            <person name="Petersen M."/>
            <person name="Berrin J.G."/>
            <person name="Delaux P.M."/>
            <person name="Dal Grande F."/>
            <person name="Keller J."/>
        </authorList>
    </citation>
    <scope>NUCLEOTIDE SEQUENCE [LARGE SCALE GENOMIC DNA]</scope>
    <source>
        <strain evidence="4 5">SAG 245.80</strain>
    </source>
</reference>
<feature type="compositionally biased region" description="Low complexity" evidence="1">
    <location>
        <begin position="328"/>
        <end position="341"/>
    </location>
</feature>
<accession>A0AAW1RAT9</accession>
<keyword evidence="5" id="KW-1185">Reference proteome</keyword>
<dbReference type="AlphaFoldDB" id="A0AAW1RAT9"/>
<feature type="region of interest" description="Disordered" evidence="1">
    <location>
        <begin position="57"/>
        <end position="97"/>
    </location>
</feature>
<protein>
    <recommendedName>
        <fullName evidence="3">Protein kinase domain-containing protein</fullName>
    </recommendedName>
</protein>
<dbReference type="PANTHER" id="PTHR31350:SF29">
    <property type="entry name" value="PROTEIN SIRB1 N-TERMINAL DOMAIN-CONTAINING PROTEIN"/>
    <property type="match status" value="1"/>
</dbReference>
<comment type="caution">
    <text evidence="4">The sequence shown here is derived from an EMBL/GenBank/DDBJ whole genome shotgun (WGS) entry which is preliminary data.</text>
</comment>
<feature type="signal peptide" evidence="2">
    <location>
        <begin position="1"/>
        <end position="33"/>
    </location>
</feature>
<organism evidence="4 5">
    <name type="scientific">Elliptochloris bilobata</name>
    <dbReference type="NCBI Taxonomy" id="381761"/>
    <lineage>
        <taxon>Eukaryota</taxon>
        <taxon>Viridiplantae</taxon>
        <taxon>Chlorophyta</taxon>
        <taxon>core chlorophytes</taxon>
        <taxon>Trebouxiophyceae</taxon>
        <taxon>Trebouxiophyceae incertae sedis</taxon>
        <taxon>Elliptochloris clade</taxon>
        <taxon>Elliptochloris</taxon>
    </lineage>
</organism>
<dbReference type="PANTHER" id="PTHR31350">
    <property type="entry name" value="SI:DKEY-261L7.2"/>
    <property type="match status" value="1"/>
</dbReference>
<dbReference type="PROSITE" id="PS50011">
    <property type="entry name" value="PROTEIN_KINASE_DOM"/>
    <property type="match status" value="1"/>
</dbReference>
<proteinExistence type="predicted"/>
<dbReference type="GO" id="GO:0004672">
    <property type="term" value="F:protein kinase activity"/>
    <property type="evidence" value="ECO:0007669"/>
    <property type="project" value="InterPro"/>
</dbReference>
<dbReference type="SMART" id="SM00220">
    <property type="entry name" value="S_TKc"/>
    <property type="match status" value="1"/>
</dbReference>
<sequence length="1194" mass="122477">MKLRRTMAQRGRLSVRWRCTACAVLLLVAGALGQGPPNQGDVAAGAQNGPVVQYLPRGLPDWVVGPPPPATPPSSPSNAPPPPTAAPASPAQGAAAPVTAHVYQGPAQSPGAAAPAAAPAGGAGGDVGLQLRAGSAEVAAVAQRQLQNVVGDGQLLAALQQRNVSASSVALLATSLGAPVDAASTPGDAFPSAVASAASSTPAGYPSGLPVAAIAGVAAGAGTLFLAAVIACCICTRRRRLAVEASYLSSAMRAARRAEADGDGGALGWNKRELKEGKAAPDVFLNPVYEAAQGGLPSPGRRPLVPSRKIAPDAGPATLEPAAPAPAAPTAAATAPAAPSPRGTVPSLAAAAEAAAALPLRLHSPSRRPPSAGRARPASAASASDQRVKSAIHALRSHADALAGAQQRPASAAEASAMPAAPLFLSPSKALDTTGRIAAANAQLSAFRAALNKENGPAAITGLLGRARAARARLAAPGATGGAVAQLNAVIQVLTEQTRFAGRYDVEGARFQGTGCVLATGAQLSSGCPVRLAFLVDGADFAHQRKFHQLARNTAFVPGMLDCFEAGAVALASGVASPACLVTERGAYSLADWLTRMERHPSAARQKATLRQLLEAVTYLHGRGVLHRDICPEHVTWCDAVARWRLEGCGAWARKGADAALPATYALRYAAPEVVCADAMGIATRAKLAAAAAADADADAAGKAPAAGGAEAAGGLTFFVADTASDMWQVGVVAWLLLTGRPLFGGDTSDEQVAAALLGLAPLPFEADPSLWVLFHDSQAASLVQGLLTARRLVESSVPEDDVRYRRIDFSEVHAFEARRAFVQNIAQGESALNVAEAALQIAAEDDAIVSHSTVRLPVKPFLLRIEALVSDLERRVLRQLPAAASEPDSVLEAVSGYLFGEADFRLPPGGRSGLPAGAHLDHPGVWEDARLGYLHEVLITRKGIPAVLAVLYAEVMQRLLARRAVSFAVRIDCQHLDQLPRARPLLGLSRGAVTRPDGSVLNTCPAATLAEILRFLKRCYWPFAWTTAPAALRPGGDGGSAGLANGGFANAAQVWLEGEASAELQAIAMTARHRLERGIWTSPGAGDLRRALAAAERLALLCGDAERRDAGVLLLHSGRPAEAAAELGAYVASAAAAAAPAAERRLVARLLDGARALARDGSPQGAALPMTVARSLQQAAPEVDPERRLPLTW</sequence>
<name>A0AAW1RAT9_9CHLO</name>
<feature type="compositionally biased region" description="Low complexity" evidence="1">
    <location>
        <begin position="359"/>
        <end position="384"/>
    </location>
</feature>
<feature type="region of interest" description="Disordered" evidence="1">
    <location>
        <begin position="359"/>
        <end position="390"/>
    </location>
</feature>
<feature type="compositionally biased region" description="Pro residues" evidence="1">
    <location>
        <begin position="65"/>
        <end position="85"/>
    </location>
</feature>
<dbReference type="SUPFAM" id="SSF56112">
    <property type="entry name" value="Protein kinase-like (PK-like)"/>
    <property type="match status" value="1"/>
</dbReference>
<feature type="compositionally biased region" description="Low complexity" evidence="1">
    <location>
        <begin position="86"/>
        <end position="97"/>
    </location>
</feature>
<evidence type="ECO:0000256" key="2">
    <source>
        <dbReference type="SAM" id="SignalP"/>
    </source>
</evidence>